<name>A0ABP0NFI1_9DINO</name>
<dbReference type="Proteomes" id="UP001642484">
    <property type="component" value="Unassembled WGS sequence"/>
</dbReference>
<evidence type="ECO:0000313" key="2">
    <source>
        <dbReference type="EMBL" id="CAK9062547.1"/>
    </source>
</evidence>
<sequence>MQILLATVVLAILGAAEGGGYTSLSRRLQEDNVTFVPLPPKIEYPIDPAAMIAGAFVGALGVPFLFGSSCQGAEQALELVRTLASSSLALAFLTAVDNDGAGVLPVGWVGLSP</sequence>
<keyword evidence="3" id="KW-1185">Reference proteome</keyword>
<keyword evidence="1" id="KW-0732">Signal</keyword>
<organism evidence="2 3">
    <name type="scientific">Durusdinium trenchii</name>
    <dbReference type="NCBI Taxonomy" id="1381693"/>
    <lineage>
        <taxon>Eukaryota</taxon>
        <taxon>Sar</taxon>
        <taxon>Alveolata</taxon>
        <taxon>Dinophyceae</taxon>
        <taxon>Suessiales</taxon>
        <taxon>Symbiodiniaceae</taxon>
        <taxon>Durusdinium</taxon>
    </lineage>
</organism>
<dbReference type="EMBL" id="CAXAMN010021707">
    <property type="protein sequence ID" value="CAK9062547.1"/>
    <property type="molecule type" value="Genomic_DNA"/>
</dbReference>
<evidence type="ECO:0000256" key="1">
    <source>
        <dbReference type="SAM" id="SignalP"/>
    </source>
</evidence>
<reference evidence="2 3" key="1">
    <citation type="submission" date="2024-02" db="EMBL/GenBank/DDBJ databases">
        <authorList>
            <person name="Chen Y."/>
            <person name="Shah S."/>
            <person name="Dougan E. K."/>
            <person name="Thang M."/>
            <person name="Chan C."/>
        </authorList>
    </citation>
    <scope>NUCLEOTIDE SEQUENCE [LARGE SCALE GENOMIC DNA]</scope>
</reference>
<gene>
    <name evidence="2" type="ORF">CCMP2556_LOCUS30750</name>
</gene>
<protein>
    <submittedName>
        <fullName evidence="2">Uncharacterized protein</fullName>
    </submittedName>
</protein>
<evidence type="ECO:0000313" key="3">
    <source>
        <dbReference type="Proteomes" id="UP001642484"/>
    </source>
</evidence>
<feature type="chain" id="PRO_5045281232" evidence="1">
    <location>
        <begin position="19"/>
        <end position="113"/>
    </location>
</feature>
<proteinExistence type="predicted"/>
<accession>A0ABP0NFI1</accession>
<feature type="signal peptide" evidence="1">
    <location>
        <begin position="1"/>
        <end position="18"/>
    </location>
</feature>
<comment type="caution">
    <text evidence="2">The sequence shown here is derived from an EMBL/GenBank/DDBJ whole genome shotgun (WGS) entry which is preliminary data.</text>
</comment>